<dbReference type="Pfam" id="PF05844">
    <property type="entry name" value="YopD"/>
    <property type="match status" value="1"/>
</dbReference>
<reference evidence="2 3" key="1">
    <citation type="journal article" date="2012" name="Int. J. Syst. Evol. Microbiol.">
        <title>Vibrio caribbeanicus sp. nov., isolated from the marine sponge Scleritoderma cyanea.</title>
        <authorList>
            <person name="Hoffmann M."/>
            <person name="Monday S.R."/>
            <person name="Allard M.W."/>
            <person name="Strain E.A."/>
            <person name="Whittaker P."/>
            <person name="Naum M."/>
            <person name="McCarthy P.J."/>
            <person name="Lopez J.V."/>
            <person name="Fischer M."/>
            <person name="Brown E.W."/>
        </authorList>
    </citation>
    <scope>NUCLEOTIDE SEQUENCE [LARGE SCALE GENOMIC DNA]</scope>
    <source>
        <strain evidence="2 3">ATCC BAA-2122</strain>
    </source>
</reference>
<dbReference type="STRING" id="796620.VIBC2010_01388"/>
<keyword evidence="1" id="KW-0812">Transmembrane</keyword>
<name>E3BLV9_9VIBR</name>
<gene>
    <name evidence="2" type="ORF">VIBC2010_01388</name>
</gene>
<dbReference type="InterPro" id="IPR008898">
    <property type="entry name" value="YopD-like"/>
</dbReference>
<dbReference type="RefSeq" id="WP_009602040.1">
    <property type="nucleotide sequence ID" value="NZ_AEIU01000083.1"/>
</dbReference>
<dbReference type="EMBL" id="AEIU01000083">
    <property type="protein sequence ID" value="EFP95887.1"/>
    <property type="molecule type" value="Genomic_DNA"/>
</dbReference>
<keyword evidence="3" id="KW-1185">Reference proteome</keyword>
<sequence length="332" mass="35268">MINITNNATSVGVNAPNELVGQNRAEKTSQTKVEAGAVGGVSQATMGNIKNYQLEMPIVSAFGKQGQEVSAVINEVRSSVMQLTKSVLNTVSSEPIFKSSADAVAETKSLFHLLLEITKLSREQQTRQRDIATNANVTSLKTQAAELRSSTYTMIAMAVVSGVVAGVTAAFGANNSAKASKNLKSDMGLSNQVKMQQKAADDIEKLNTAGISDSMRAQLNKAKAESEKIKARIDPELQINKTQSDKLSSSFAAKNSVLQTTGQMSNSAVNIHQTSAQAATKDAEIIAALAQASKEKVGEGIANVDTMLNHILEIYRTYVEAMNQASRTAANV</sequence>
<keyword evidence="1" id="KW-1133">Transmembrane helix</keyword>
<evidence type="ECO:0000256" key="1">
    <source>
        <dbReference type="SAM" id="Phobius"/>
    </source>
</evidence>
<evidence type="ECO:0000313" key="3">
    <source>
        <dbReference type="Proteomes" id="UP000002943"/>
    </source>
</evidence>
<evidence type="ECO:0000313" key="2">
    <source>
        <dbReference type="EMBL" id="EFP95887.1"/>
    </source>
</evidence>
<organism evidence="2 3">
    <name type="scientific">Vibrio caribbeanicus ATCC BAA-2122</name>
    <dbReference type="NCBI Taxonomy" id="796620"/>
    <lineage>
        <taxon>Bacteria</taxon>
        <taxon>Pseudomonadati</taxon>
        <taxon>Pseudomonadota</taxon>
        <taxon>Gammaproteobacteria</taxon>
        <taxon>Vibrionales</taxon>
        <taxon>Vibrionaceae</taxon>
        <taxon>Vibrio</taxon>
    </lineage>
</organism>
<feature type="transmembrane region" description="Helical" evidence="1">
    <location>
        <begin position="152"/>
        <end position="173"/>
    </location>
</feature>
<keyword evidence="1" id="KW-0472">Membrane</keyword>
<dbReference type="Proteomes" id="UP000002943">
    <property type="component" value="Unassembled WGS sequence"/>
</dbReference>
<protein>
    <submittedName>
        <fullName evidence="2">Putative translocator protein PopD</fullName>
    </submittedName>
</protein>
<accession>E3BLV9</accession>
<dbReference type="NCBIfam" id="NF038055">
    <property type="entry name" value="T3SS_SctB_pilot"/>
    <property type="match status" value="1"/>
</dbReference>
<dbReference type="eggNOG" id="ENOG5030UVY">
    <property type="taxonomic scope" value="Bacteria"/>
</dbReference>
<dbReference type="AlphaFoldDB" id="E3BLV9"/>
<proteinExistence type="predicted"/>
<comment type="caution">
    <text evidence="2">The sequence shown here is derived from an EMBL/GenBank/DDBJ whole genome shotgun (WGS) entry which is preliminary data.</text>
</comment>